<dbReference type="SMART" id="SM00298">
    <property type="entry name" value="CHROMO"/>
    <property type="match status" value="1"/>
</dbReference>
<dbReference type="SMART" id="SM00300">
    <property type="entry name" value="ChSh"/>
    <property type="match status" value="1"/>
</dbReference>
<feature type="compositionally biased region" description="Gly residues" evidence="3">
    <location>
        <begin position="180"/>
        <end position="193"/>
    </location>
</feature>
<proteinExistence type="predicted"/>
<evidence type="ECO:0000313" key="5">
    <source>
        <dbReference type="EMBL" id="KAG0277888.1"/>
    </source>
</evidence>
<dbReference type="Pfam" id="PF00385">
    <property type="entry name" value="Chromo"/>
    <property type="match status" value="1"/>
</dbReference>
<name>A0ABQ7JKH2_9FUNG</name>
<organism evidence="5 6">
    <name type="scientific">Linnemannia gamsii</name>
    <dbReference type="NCBI Taxonomy" id="64522"/>
    <lineage>
        <taxon>Eukaryota</taxon>
        <taxon>Fungi</taxon>
        <taxon>Fungi incertae sedis</taxon>
        <taxon>Mucoromycota</taxon>
        <taxon>Mortierellomycotina</taxon>
        <taxon>Mortierellomycetes</taxon>
        <taxon>Mortierellales</taxon>
        <taxon>Mortierellaceae</taxon>
        <taxon>Linnemannia</taxon>
    </lineage>
</organism>
<dbReference type="Pfam" id="PF01393">
    <property type="entry name" value="Chromo_shadow"/>
    <property type="match status" value="1"/>
</dbReference>
<sequence>MDGTYVKTEPRDDRSSTVLDGLSSKDKDKPRNKAEAKKKLAKGNASGADGTSDLDTPGSDSDNSNDIEEDSDVYEVEKVVGHRYDHQNTLSYHIKWKGYPDEESTWEHESQVFCVAMVKDYWKQYVEQGGNRSDLQGAITRPTSSTLTLSGRRKSTTSSVTVAGNKHSSSHNSKGDKAGGKAGSGKGGSGGRSGRISPEPLLPDLSPLVKSSAAAAVTSGTMTTATTTTITTATTGGTKHTSSKRARTRSPERQLSTLQSSQRDTSTFVVPTSTAFNKSLTSSTAKMAKITSESWKGTSTSTTGGVTTTMEQQQQSRDSAPPRKLTAVGPVLMTEENWTPPSHWDSWDGHVERVEAIETRSADRHDRSTMFVHLRWKNGDRLTLHPLREIHDKAPRRLIDFYEGHLQFQESG</sequence>
<protein>
    <recommendedName>
        <fullName evidence="4">Chromo domain-containing protein</fullName>
    </recommendedName>
</protein>
<keyword evidence="6" id="KW-1185">Reference proteome</keyword>
<dbReference type="InterPro" id="IPR051219">
    <property type="entry name" value="Heterochromatin_chromo-domain"/>
</dbReference>
<accession>A0ABQ7JKH2</accession>
<keyword evidence="2" id="KW-0539">Nucleus</keyword>
<feature type="compositionally biased region" description="Basic and acidic residues" evidence="3">
    <location>
        <begin position="23"/>
        <end position="38"/>
    </location>
</feature>
<comment type="subcellular location">
    <subcellularLocation>
        <location evidence="1">Nucleus</location>
    </subcellularLocation>
</comment>
<dbReference type="SUPFAM" id="SSF54160">
    <property type="entry name" value="Chromo domain-like"/>
    <property type="match status" value="2"/>
</dbReference>
<dbReference type="InterPro" id="IPR000953">
    <property type="entry name" value="Chromo/chromo_shadow_dom"/>
</dbReference>
<dbReference type="InterPro" id="IPR008251">
    <property type="entry name" value="Chromo_shadow_dom"/>
</dbReference>
<feature type="region of interest" description="Disordered" evidence="3">
    <location>
        <begin position="133"/>
        <end position="206"/>
    </location>
</feature>
<feature type="compositionally biased region" description="Low complexity" evidence="3">
    <location>
        <begin position="194"/>
        <end position="206"/>
    </location>
</feature>
<dbReference type="Proteomes" id="UP001194696">
    <property type="component" value="Unassembled WGS sequence"/>
</dbReference>
<evidence type="ECO:0000259" key="4">
    <source>
        <dbReference type="PROSITE" id="PS50013"/>
    </source>
</evidence>
<feature type="region of interest" description="Disordered" evidence="3">
    <location>
        <begin position="1"/>
        <end position="71"/>
    </location>
</feature>
<dbReference type="Gene3D" id="2.40.50.40">
    <property type="match status" value="2"/>
</dbReference>
<feature type="compositionally biased region" description="Low complexity" evidence="3">
    <location>
        <begin position="227"/>
        <end position="240"/>
    </location>
</feature>
<reference evidence="5 6" key="1">
    <citation type="journal article" date="2020" name="Fungal Divers.">
        <title>Resolving the Mortierellaceae phylogeny through synthesis of multi-gene phylogenetics and phylogenomics.</title>
        <authorList>
            <person name="Vandepol N."/>
            <person name="Liber J."/>
            <person name="Desiro A."/>
            <person name="Na H."/>
            <person name="Kennedy M."/>
            <person name="Barry K."/>
            <person name="Grigoriev I.V."/>
            <person name="Miller A.N."/>
            <person name="O'Donnell K."/>
            <person name="Stajich J.E."/>
            <person name="Bonito G."/>
        </authorList>
    </citation>
    <scope>NUCLEOTIDE SEQUENCE [LARGE SCALE GENOMIC DNA]</scope>
    <source>
        <strain evidence="5 6">AD045</strain>
    </source>
</reference>
<evidence type="ECO:0000313" key="6">
    <source>
        <dbReference type="Proteomes" id="UP001194696"/>
    </source>
</evidence>
<feature type="region of interest" description="Disordered" evidence="3">
    <location>
        <begin position="227"/>
        <end position="266"/>
    </location>
</feature>
<feature type="compositionally biased region" description="Polar residues" evidence="3">
    <location>
        <begin position="253"/>
        <end position="266"/>
    </location>
</feature>
<dbReference type="InterPro" id="IPR016197">
    <property type="entry name" value="Chromo-like_dom_sf"/>
</dbReference>
<comment type="caution">
    <text evidence="5">The sequence shown here is derived from an EMBL/GenBank/DDBJ whole genome shotgun (WGS) entry which is preliminary data.</text>
</comment>
<feature type="compositionally biased region" description="Polar residues" evidence="3">
    <location>
        <begin position="156"/>
        <end position="172"/>
    </location>
</feature>
<feature type="compositionally biased region" description="Low complexity" evidence="3">
    <location>
        <begin position="295"/>
        <end position="309"/>
    </location>
</feature>
<feature type="region of interest" description="Disordered" evidence="3">
    <location>
        <begin position="295"/>
        <end position="323"/>
    </location>
</feature>
<evidence type="ECO:0000256" key="2">
    <source>
        <dbReference type="ARBA" id="ARBA00023242"/>
    </source>
</evidence>
<dbReference type="EMBL" id="JAAAIM010001509">
    <property type="protein sequence ID" value="KAG0277888.1"/>
    <property type="molecule type" value="Genomic_DNA"/>
</dbReference>
<dbReference type="CDD" id="cd00024">
    <property type="entry name" value="CD_CSD"/>
    <property type="match status" value="1"/>
</dbReference>
<gene>
    <name evidence="5" type="ORF">BGZ96_002658</name>
</gene>
<dbReference type="PROSITE" id="PS50013">
    <property type="entry name" value="CHROMO_2"/>
    <property type="match status" value="1"/>
</dbReference>
<dbReference type="InterPro" id="IPR023780">
    <property type="entry name" value="Chromo_domain"/>
</dbReference>
<evidence type="ECO:0000256" key="3">
    <source>
        <dbReference type="SAM" id="MobiDB-lite"/>
    </source>
</evidence>
<dbReference type="PANTHER" id="PTHR22812">
    <property type="entry name" value="CHROMOBOX PROTEIN"/>
    <property type="match status" value="1"/>
</dbReference>
<evidence type="ECO:0000256" key="1">
    <source>
        <dbReference type="ARBA" id="ARBA00004123"/>
    </source>
</evidence>
<feature type="domain" description="Chromo" evidence="4">
    <location>
        <begin position="74"/>
        <end position="133"/>
    </location>
</feature>